<dbReference type="InterPro" id="IPR000719">
    <property type="entry name" value="Prot_kinase_dom"/>
</dbReference>
<keyword evidence="2" id="KW-0808">Transferase</keyword>
<dbReference type="OrthoDB" id="40902at2759"/>
<dbReference type="SMART" id="SM00220">
    <property type="entry name" value="S_TKc"/>
    <property type="match status" value="1"/>
</dbReference>
<evidence type="ECO:0000256" key="3">
    <source>
        <dbReference type="ARBA" id="ARBA00022741"/>
    </source>
</evidence>
<reference evidence="11 12" key="1">
    <citation type="journal article" date="2023" name="Commun. Biol.">
        <title>Reorganization of the ancestral sex-determining regions during the evolution of trioecy in Pleodorina starrii.</title>
        <authorList>
            <person name="Takahashi K."/>
            <person name="Suzuki S."/>
            <person name="Kawai-Toyooka H."/>
            <person name="Yamamoto K."/>
            <person name="Hamaji T."/>
            <person name="Ootsuki R."/>
            <person name="Yamaguchi H."/>
            <person name="Kawachi M."/>
            <person name="Higashiyama T."/>
            <person name="Nozaki H."/>
        </authorList>
    </citation>
    <scope>NUCLEOTIDE SEQUENCE [LARGE SCALE GENOMIC DNA]</scope>
    <source>
        <strain evidence="11 12">NIES-4479</strain>
    </source>
</reference>
<evidence type="ECO:0000256" key="2">
    <source>
        <dbReference type="ARBA" id="ARBA00022679"/>
    </source>
</evidence>
<dbReference type="GO" id="GO:0005524">
    <property type="term" value="F:ATP binding"/>
    <property type="evidence" value="ECO:0007669"/>
    <property type="project" value="UniProtKB-KW"/>
</dbReference>
<evidence type="ECO:0000256" key="6">
    <source>
        <dbReference type="PIRSR" id="PIRSR630616-1"/>
    </source>
</evidence>
<keyword evidence="3 7" id="KW-0547">Nucleotide-binding</keyword>
<dbReference type="InterPro" id="IPR008271">
    <property type="entry name" value="Ser/Thr_kinase_AS"/>
</dbReference>
<dbReference type="AlphaFoldDB" id="A0A9W6BGB3"/>
<proteinExistence type="predicted"/>
<feature type="binding site" evidence="7">
    <location>
        <position position="72"/>
    </location>
    <ligand>
        <name>ATP</name>
        <dbReference type="ChEBI" id="CHEBI:30616"/>
    </ligand>
</feature>
<dbReference type="InterPro" id="IPR011009">
    <property type="entry name" value="Kinase-like_dom_sf"/>
</dbReference>
<evidence type="ECO:0000259" key="10">
    <source>
        <dbReference type="PROSITE" id="PS50011"/>
    </source>
</evidence>
<dbReference type="GO" id="GO:0004674">
    <property type="term" value="F:protein serine/threonine kinase activity"/>
    <property type="evidence" value="ECO:0007669"/>
    <property type="project" value="UniProtKB-KW"/>
</dbReference>
<dbReference type="Gene3D" id="1.10.510.10">
    <property type="entry name" value="Transferase(Phosphotransferase) domain 1"/>
    <property type="match status" value="1"/>
</dbReference>
<evidence type="ECO:0000256" key="5">
    <source>
        <dbReference type="ARBA" id="ARBA00022840"/>
    </source>
</evidence>
<keyword evidence="1" id="KW-0723">Serine/threonine-protein kinase</keyword>
<feature type="binding site" evidence="7">
    <location>
        <position position="91"/>
    </location>
    <ligand>
        <name>ATP</name>
        <dbReference type="ChEBI" id="CHEBI:30616"/>
    </ligand>
</feature>
<gene>
    <name evidence="11" type="primary">PLEST009893</name>
    <name evidence="11" type="ORF">PLESTB_000465600</name>
</gene>
<evidence type="ECO:0000256" key="4">
    <source>
        <dbReference type="ARBA" id="ARBA00022777"/>
    </source>
</evidence>
<comment type="caution">
    <text evidence="11">The sequence shown here is derived from an EMBL/GenBank/DDBJ whole genome shotgun (WGS) entry which is preliminary data.</text>
</comment>
<keyword evidence="5 7" id="KW-0067">ATP-binding</keyword>
<feature type="region of interest" description="Disordered" evidence="9">
    <location>
        <begin position="374"/>
        <end position="465"/>
    </location>
</feature>
<feature type="binding site" evidence="7">
    <location>
        <begin position="193"/>
        <end position="194"/>
    </location>
    <ligand>
        <name>ATP</name>
        <dbReference type="ChEBI" id="CHEBI:30616"/>
    </ligand>
</feature>
<dbReference type="SUPFAM" id="SSF56112">
    <property type="entry name" value="Protein kinase-like (PK-like)"/>
    <property type="match status" value="1"/>
</dbReference>
<dbReference type="Proteomes" id="UP001165080">
    <property type="component" value="Unassembled WGS sequence"/>
</dbReference>
<feature type="compositionally biased region" description="Polar residues" evidence="9">
    <location>
        <begin position="412"/>
        <end position="424"/>
    </location>
</feature>
<evidence type="ECO:0000256" key="9">
    <source>
        <dbReference type="SAM" id="MobiDB-lite"/>
    </source>
</evidence>
<name>A0A9W6BGB3_9CHLO</name>
<dbReference type="PROSITE" id="PS50011">
    <property type="entry name" value="PROTEIN_KINASE_DOM"/>
    <property type="match status" value="1"/>
</dbReference>
<evidence type="ECO:0000313" key="11">
    <source>
        <dbReference type="EMBL" id="GLC51097.1"/>
    </source>
</evidence>
<feature type="domain" description="Protein kinase" evidence="10">
    <location>
        <begin position="62"/>
        <end position="334"/>
    </location>
</feature>
<feature type="cross-link" description="Glycyl lysine isopeptide (Lys-Gly) (interchain with G-Cter in SUMO2)" evidence="8">
    <location>
        <position position="191"/>
    </location>
</feature>
<dbReference type="Pfam" id="PF00069">
    <property type="entry name" value="Pkinase"/>
    <property type="match status" value="1"/>
</dbReference>
<accession>A0A9W6BGB3</accession>
<organism evidence="11 12">
    <name type="scientific">Pleodorina starrii</name>
    <dbReference type="NCBI Taxonomy" id="330485"/>
    <lineage>
        <taxon>Eukaryota</taxon>
        <taxon>Viridiplantae</taxon>
        <taxon>Chlorophyta</taxon>
        <taxon>core chlorophytes</taxon>
        <taxon>Chlorophyceae</taxon>
        <taxon>CS clade</taxon>
        <taxon>Chlamydomonadales</taxon>
        <taxon>Volvocaceae</taxon>
        <taxon>Pleodorina</taxon>
    </lineage>
</organism>
<dbReference type="PROSITE" id="PS00108">
    <property type="entry name" value="PROTEIN_KINASE_ST"/>
    <property type="match status" value="1"/>
</dbReference>
<protein>
    <recommendedName>
        <fullName evidence="10">Protein kinase domain-containing protein</fullName>
    </recommendedName>
</protein>
<evidence type="ECO:0000256" key="7">
    <source>
        <dbReference type="PIRSR" id="PIRSR630616-2"/>
    </source>
</evidence>
<sequence>MAPLRPGIRLDAETPGRNLFENEVVAASSRTVEWAPSVTPTTGPSCTLAASSSCAYHDLSAFRDLNRLHEGRHSTVWSAVCQQTGKTVVIKGYIRESLKPRQLHNVRREISLLRFFRDVGCKGVVGLLAVFEDTAMIYLVFEACMGGDLYAHLVRNRGTIHEEYVVTKVVFPLLSVLQQLHKLHIIHRDIKPENIFLTETGDIALGDFGLAGHKFQDRMTERVGTLDYMAPEVLSIPTHDDQVDTPGHATDGAKTYDEKIDIWAAGVLVYELLVGNPPFEVDDPQETTRLILTGEASKYPVHISHYARDFVAQALTKSPEARPSAEQLLQHAWLRHHFGGKVPDTSAGTTGGVMAASLLKSWLVASWADLSKEDNLKLPPGTARKSVPGSSDGGSSTAVSPGGREGQKQQPHDGSTQRQLSTSLEAEEGEMTRILDRDPEPAGNRLVASQYPSRDSSTGSMDQAVPGERLYVRNDSGASASSGISVASFASLQNMPRSTSINELGEQDELGLVQRSASVCAANISRLPPTAYPTAVASVQLKPVWQSSTPLAGVGSKKTPGKSRFAG</sequence>
<feature type="binding site" evidence="7">
    <location>
        <position position="207"/>
    </location>
    <ligand>
        <name>ATP</name>
        <dbReference type="ChEBI" id="CHEBI:30616"/>
    </ligand>
</feature>
<feature type="compositionally biased region" description="Basic and acidic residues" evidence="9">
    <location>
        <begin position="430"/>
        <end position="440"/>
    </location>
</feature>
<keyword evidence="4" id="KW-0418">Kinase</keyword>
<feature type="active site" description="Proton acceptor" evidence="6">
    <location>
        <position position="189"/>
    </location>
</feature>
<evidence type="ECO:0000313" key="12">
    <source>
        <dbReference type="Proteomes" id="UP001165080"/>
    </source>
</evidence>
<dbReference type="InterPro" id="IPR030616">
    <property type="entry name" value="Aur-like"/>
</dbReference>
<keyword evidence="12" id="KW-1185">Reference proteome</keyword>
<evidence type="ECO:0000256" key="8">
    <source>
        <dbReference type="PIRSR" id="PIRSR630616-3"/>
    </source>
</evidence>
<evidence type="ECO:0000256" key="1">
    <source>
        <dbReference type="ARBA" id="ARBA00022527"/>
    </source>
</evidence>
<dbReference type="EMBL" id="BRXU01000004">
    <property type="protein sequence ID" value="GLC51097.1"/>
    <property type="molecule type" value="Genomic_DNA"/>
</dbReference>
<feature type="compositionally biased region" description="Polar residues" evidence="9">
    <location>
        <begin position="450"/>
        <end position="461"/>
    </location>
</feature>
<dbReference type="PANTHER" id="PTHR24350">
    <property type="entry name" value="SERINE/THREONINE-PROTEIN KINASE IAL-RELATED"/>
    <property type="match status" value="1"/>
</dbReference>